<protein>
    <submittedName>
        <fullName evidence="2">Uncharacterized protein</fullName>
    </submittedName>
</protein>
<feature type="compositionally biased region" description="Low complexity" evidence="1">
    <location>
        <begin position="120"/>
        <end position="135"/>
    </location>
</feature>
<keyword evidence="3" id="KW-1185">Reference proteome</keyword>
<name>A0A367RMD4_9NOSO</name>
<accession>A0A367RMD4</accession>
<sequence length="443" mass="47918">MPHRHYPPAYLRYLKARLWNLAKPSFWGTAIFLSVVGLVIREYWSNPDVFAPKQNKEVTTVQSNNSSLSAEDKAIAADIDNLPALYSDLQQVTLPVTVSNSKENQANKSKSVLDVINKQQSSKGLKSNSGLGTSNDTPVPKEKNPFVLQAENLLQFGTLDSGNQLSSVKSLNASSESTGITQTSSRSGIGLVNQTDKSQNRNSISSLQAPLNQSANQPLSSFNGASLSQPNTFGYDSYGGIQTPYTNGSLNQTYSPTTGLNTGTGYIQPTVPNQTLNTYNNLNNSQVLPSQIFSPNTRLDTGTGYIQPTVTNQTLNTYNNLNNGQALPSQTFSPNTRLDTGTGYIQPTVTNQTLNTYNNLNNGQVLPGQVKTTPVTQPANSVAPSNISPFSIQTLNPNIVTSTTPVVPNNYGNYIWQRSNFSVPRQIPGQYTGGVQSNGYSYP</sequence>
<reference evidence="2" key="1">
    <citation type="submission" date="2016-04" db="EMBL/GenBank/DDBJ databases">
        <authorList>
            <person name="Tabuchi Yagui T.R."/>
        </authorList>
    </citation>
    <scope>NUCLEOTIDE SEQUENCE [LARGE SCALE GENOMIC DNA]</scope>
    <source>
        <strain evidence="2">NIES-26</strain>
    </source>
</reference>
<evidence type="ECO:0000256" key="1">
    <source>
        <dbReference type="SAM" id="MobiDB-lite"/>
    </source>
</evidence>
<comment type="caution">
    <text evidence="2">The sequence shown here is derived from an EMBL/GenBank/DDBJ whole genome shotgun (WGS) entry which is preliminary data.</text>
</comment>
<evidence type="ECO:0000313" key="2">
    <source>
        <dbReference type="EMBL" id="RCJ37011.1"/>
    </source>
</evidence>
<proteinExistence type="predicted"/>
<organism evidence="2 3">
    <name type="scientific">Nostoc minutum NIES-26</name>
    <dbReference type="NCBI Taxonomy" id="1844469"/>
    <lineage>
        <taxon>Bacteria</taxon>
        <taxon>Bacillati</taxon>
        <taxon>Cyanobacteriota</taxon>
        <taxon>Cyanophyceae</taxon>
        <taxon>Nostocales</taxon>
        <taxon>Nostocaceae</taxon>
        <taxon>Nostoc</taxon>
    </lineage>
</organism>
<dbReference type="AlphaFoldDB" id="A0A367RMD4"/>
<gene>
    <name evidence="2" type="ORF">A6770_15435</name>
</gene>
<feature type="region of interest" description="Disordered" evidence="1">
    <location>
        <begin position="170"/>
        <end position="202"/>
    </location>
</feature>
<dbReference type="EMBL" id="LXQD01000131">
    <property type="protein sequence ID" value="RCJ37011.1"/>
    <property type="molecule type" value="Genomic_DNA"/>
</dbReference>
<evidence type="ECO:0000313" key="3">
    <source>
        <dbReference type="Proteomes" id="UP000252107"/>
    </source>
</evidence>
<feature type="region of interest" description="Disordered" evidence="1">
    <location>
        <begin position="120"/>
        <end position="142"/>
    </location>
</feature>
<dbReference type="Proteomes" id="UP000252107">
    <property type="component" value="Unassembled WGS sequence"/>
</dbReference>